<dbReference type="GO" id="GO:0005634">
    <property type="term" value="C:nucleus"/>
    <property type="evidence" value="ECO:0007669"/>
    <property type="project" value="UniProtKB-SubCell"/>
</dbReference>
<comment type="caution">
    <text evidence="6">The sequence shown here is derived from an EMBL/GenBank/DDBJ whole genome shotgun (WGS) entry which is preliminary data.</text>
</comment>
<evidence type="ECO:0000256" key="4">
    <source>
        <dbReference type="PROSITE-ProRule" id="PRU00401"/>
    </source>
</evidence>
<dbReference type="Proteomes" id="UP000324767">
    <property type="component" value="Unassembled WGS sequence"/>
</dbReference>
<reference evidence="6 7" key="1">
    <citation type="submission" date="2019-09" db="EMBL/GenBank/DDBJ databases">
        <title>The hologenome of the rock-dwelling lichen Lasallia pustulata.</title>
        <authorList>
            <person name="Greshake Tzovaras B."/>
            <person name="Segers F."/>
            <person name="Bicker A."/>
            <person name="Dal Grande F."/>
            <person name="Otte J."/>
            <person name="Hankeln T."/>
            <person name="Schmitt I."/>
            <person name="Ebersberger I."/>
        </authorList>
    </citation>
    <scope>NUCLEOTIDE SEQUENCE [LARGE SCALE GENOMIC DNA]</scope>
    <source>
        <strain evidence="6">A1-1</strain>
    </source>
</reference>
<keyword evidence="3" id="KW-0539">Nucleus</keyword>
<feature type="compositionally biased region" description="Basic and acidic residues" evidence="5">
    <location>
        <begin position="58"/>
        <end position="83"/>
    </location>
</feature>
<evidence type="ECO:0000256" key="5">
    <source>
        <dbReference type="SAM" id="MobiDB-lite"/>
    </source>
</evidence>
<feature type="region of interest" description="Disordered" evidence="5">
    <location>
        <begin position="57"/>
        <end position="85"/>
    </location>
</feature>
<dbReference type="OrthoDB" id="197676at2759"/>
<feature type="region of interest" description="Disordered" evidence="5">
    <location>
        <begin position="144"/>
        <end position="175"/>
    </location>
</feature>
<dbReference type="InterPro" id="IPR004018">
    <property type="entry name" value="RPEL_repeat"/>
</dbReference>
<feature type="compositionally biased region" description="Basic and acidic residues" evidence="5">
    <location>
        <begin position="18"/>
        <end position="39"/>
    </location>
</feature>
<keyword evidence="2" id="KW-0677">Repeat</keyword>
<feature type="repeat" description="RPEL" evidence="4">
    <location>
        <begin position="145"/>
        <end position="170"/>
    </location>
</feature>
<sequence length="175" mass="19660">MADQSQAPKVDSTPISPLERRDSLEKHLQHRPDPQDLKNRNILLDTNAAPALQSAALELERQRTTDSLKKGLERRPERDELIERTSPLSLPLSPIQFLLFRASAFLPQSTKLTAPVPPGNILPDSTAAPAIQGQQRELLKHMRADSLEQKISNRPKPEDLVREGILKEDEDTTKE</sequence>
<evidence type="ECO:0000256" key="1">
    <source>
        <dbReference type="ARBA" id="ARBA00004123"/>
    </source>
</evidence>
<dbReference type="AlphaFoldDB" id="A0A5M8PLD7"/>
<dbReference type="GO" id="GO:0045944">
    <property type="term" value="P:positive regulation of transcription by RNA polymerase II"/>
    <property type="evidence" value="ECO:0007669"/>
    <property type="project" value="TreeGrafter"/>
</dbReference>
<dbReference type="Gene3D" id="6.10.140.2040">
    <property type="match status" value="1"/>
</dbReference>
<dbReference type="PROSITE" id="PS51073">
    <property type="entry name" value="RPEL"/>
    <property type="match status" value="2"/>
</dbReference>
<dbReference type="InterPro" id="IPR043451">
    <property type="entry name" value="Myocardin-like"/>
</dbReference>
<dbReference type="Pfam" id="PF02755">
    <property type="entry name" value="RPEL"/>
    <property type="match status" value="2"/>
</dbReference>
<feature type="repeat" description="RPEL" evidence="4">
    <location>
        <begin position="22"/>
        <end position="47"/>
    </location>
</feature>
<dbReference type="PANTHER" id="PTHR22793">
    <property type="entry name" value="MYOCARDIN-RELATED TRANSCRIPTION FACTOR-RELATED"/>
    <property type="match status" value="1"/>
</dbReference>
<accession>A0A5M8PLD7</accession>
<comment type="subcellular location">
    <subcellularLocation>
        <location evidence="1">Nucleus</location>
    </subcellularLocation>
</comment>
<dbReference type="PANTHER" id="PTHR22793:SF12">
    <property type="entry name" value="MYOCARDIN-RELATED TRANSCRIPTION FACTOR, ISOFORM H"/>
    <property type="match status" value="1"/>
</dbReference>
<name>A0A5M8PLD7_9LECA</name>
<gene>
    <name evidence="6" type="ORF">FRX48_05712</name>
</gene>
<dbReference type="EMBL" id="VXIT01000009">
    <property type="protein sequence ID" value="KAA6410291.1"/>
    <property type="molecule type" value="Genomic_DNA"/>
</dbReference>
<evidence type="ECO:0000313" key="7">
    <source>
        <dbReference type="Proteomes" id="UP000324767"/>
    </source>
</evidence>
<feature type="region of interest" description="Disordered" evidence="5">
    <location>
        <begin position="1"/>
        <end position="40"/>
    </location>
</feature>
<evidence type="ECO:0008006" key="8">
    <source>
        <dbReference type="Google" id="ProtNLM"/>
    </source>
</evidence>
<evidence type="ECO:0000256" key="3">
    <source>
        <dbReference type="ARBA" id="ARBA00023242"/>
    </source>
</evidence>
<dbReference type="Gene3D" id="6.10.150.10">
    <property type="match status" value="1"/>
</dbReference>
<protein>
    <recommendedName>
        <fullName evidence="8">RPEL repeat</fullName>
    </recommendedName>
</protein>
<evidence type="ECO:0000313" key="6">
    <source>
        <dbReference type="EMBL" id="KAA6410291.1"/>
    </source>
</evidence>
<dbReference type="SMART" id="SM00707">
    <property type="entry name" value="RPEL"/>
    <property type="match status" value="2"/>
</dbReference>
<dbReference type="GO" id="GO:0003713">
    <property type="term" value="F:transcription coactivator activity"/>
    <property type="evidence" value="ECO:0007669"/>
    <property type="project" value="TreeGrafter"/>
</dbReference>
<evidence type="ECO:0000256" key="2">
    <source>
        <dbReference type="ARBA" id="ARBA00022737"/>
    </source>
</evidence>
<proteinExistence type="predicted"/>
<organism evidence="6 7">
    <name type="scientific">Lasallia pustulata</name>
    <dbReference type="NCBI Taxonomy" id="136370"/>
    <lineage>
        <taxon>Eukaryota</taxon>
        <taxon>Fungi</taxon>
        <taxon>Dikarya</taxon>
        <taxon>Ascomycota</taxon>
        <taxon>Pezizomycotina</taxon>
        <taxon>Lecanoromycetes</taxon>
        <taxon>OSLEUM clade</taxon>
        <taxon>Umbilicariomycetidae</taxon>
        <taxon>Umbilicariales</taxon>
        <taxon>Umbilicariaceae</taxon>
        <taxon>Lasallia</taxon>
    </lineage>
</organism>
<feature type="compositionally biased region" description="Basic and acidic residues" evidence="5">
    <location>
        <begin position="155"/>
        <end position="175"/>
    </location>
</feature>